<dbReference type="GO" id="GO:0006351">
    <property type="term" value="P:DNA-templated transcription"/>
    <property type="evidence" value="ECO:0007669"/>
    <property type="project" value="InterPro"/>
</dbReference>
<reference evidence="3" key="1">
    <citation type="journal article" date="2023" name="bioRxiv">
        <title>Improved chromosome-level genome assembly for marigold (Tagetes erecta).</title>
        <authorList>
            <person name="Jiang F."/>
            <person name="Yuan L."/>
            <person name="Wang S."/>
            <person name="Wang H."/>
            <person name="Xu D."/>
            <person name="Wang A."/>
            <person name="Fan W."/>
        </authorList>
    </citation>
    <scope>NUCLEOTIDE SEQUENCE</scope>
    <source>
        <strain evidence="3">WSJ</strain>
        <tissue evidence="3">Leaf</tissue>
    </source>
</reference>
<evidence type="ECO:0000256" key="1">
    <source>
        <dbReference type="SAM" id="MobiDB-lite"/>
    </source>
</evidence>
<evidence type="ECO:0000313" key="3">
    <source>
        <dbReference type="EMBL" id="KAK1412169.1"/>
    </source>
</evidence>
<dbReference type="Proteomes" id="UP001229421">
    <property type="component" value="Unassembled WGS sequence"/>
</dbReference>
<evidence type="ECO:0000313" key="4">
    <source>
        <dbReference type="Proteomes" id="UP001229421"/>
    </source>
</evidence>
<dbReference type="InterPro" id="IPR004827">
    <property type="entry name" value="bZIP"/>
</dbReference>
<keyword evidence="4" id="KW-1185">Reference proteome</keyword>
<feature type="domain" description="BZIP" evidence="2">
    <location>
        <begin position="44"/>
        <end position="108"/>
    </location>
</feature>
<protein>
    <recommendedName>
        <fullName evidence="2">BZIP domain-containing protein</fullName>
    </recommendedName>
</protein>
<feature type="compositionally biased region" description="Basic and acidic residues" evidence="1">
    <location>
        <begin position="26"/>
        <end position="49"/>
    </location>
</feature>
<dbReference type="GO" id="GO:0000981">
    <property type="term" value="F:DNA-binding transcription factor activity, RNA polymerase II-specific"/>
    <property type="evidence" value="ECO:0007669"/>
    <property type="project" value="TreeGrafter"/>
</dbReference>
<name>A0AAD8JYI8_TARER</name>
<dbReference type="AlphaFoldDB" id="A0AAD8JYI8"/>
<dbReference type="GO" id="GO:0000978">
    <property type="term" value="F:RNA polymerase II cis-regulatory region sequence-specific DNA binding"/>
    <property type="evidence" value="ECO:0007669"/>
    <property type="project" value="TreeGrafter"/>
</dbReference>
<dbReference type="PANTHER" id="PTHR23334">
    <property type="entry name" value="CCAAT/ENHANCER BINDING PROTEIN"/>
    <property type="match status" value="1"/>
</dbReference>
<dbReference type="PANTHER" id="PTHR23334:SF20">
    <property type="entry name" value="BASIC LEUCINE ZIPPER 24"/>
    <property type="match status" value="1"/>
</dbReference>
<dbReference type="EMBL" id="JAUHHV010000009">
    <property type="protein sequence ID" value="KAK1412169.1"/>
    <property type="molecule type" value="Genomic_DNA"/>
</dbReference>
<feature type="compositionally biased region" description="Polar residues" evidence="1">
    <location>
        <begin position="13"/>
        <end position="22"/>
    </location>
</feature>
<accession>A0AAD8JYI8</accession>
<dbReference type="SUPFAM" id="SSF57959">
    <property type="entry name" value="Leucine zipper domain"/>
    <property type="match status" value="1"/>
</dbReference>
<organism evidence="3 4">
    <name type="scientific">Tagetes erecta</name>
    <name type="common">African marigold</name>
    <dbReference type="NCBI Taxonomy" id="13708"/>
    <lineage>
        <taxon>Eukaryota</taxon>
        <taxon>Viridiplantae</taxon>
        <taxon>Streptophyta</taxon>
        <taxon>Embryophyta</taxon>
        <taxon>Tracheophyta</taxon>
        <taxon>Spermatophyta</taxon>
        <taxon>Magnoliopsida</taxon>
        <taxon>eudicotyledons</taxon>
        <taxon>Gunneridae</taxon>
        <taxon>Pentapetalae</taxon>
        <taxon>asterids</taxon>
        <taxon>campanulids</taxon>
        <taxon>Asterales</taxon>
        <taxon>Asteraceae</taxon>
        <taxon>Asteroideae</taxon>
        <taxon>Heliantheae alliance</taxon>
        <taxon>Tageteae</taxon>
        <taxon>Tagetes</taxon>
    </lineage>
</organism>
<dbReference type="CDD" id="cd14686">
    <property type="entry name" value="bZIP"/>
    <property type="match status" value="1"/>
</dbReference>
<proteinExistence type="predicted"/>
<sequence>MDDGDENLPKHLTGNSSNTLRASSKPVEDSLKNKTTGDHDHIPVKHERGSSGNRVAVRRYREKKKAQSVYLEEEVKKLRVVNRVLIRKLQLQAALEAEAARLRRLLMCLKAQIGDGLGVSRIRKQNYNGVSSGCIRHD</sequence>
<dbReference type="SMART" id="SM00338">
    <property type="entry name" value="BRLZ"/>
    <property type="match status" value="1"/>
</dbReference>
<dbReference type="InterPro" id="IPR031106">
    <property type="entry name" value="C/EBP"/>
</dbReference>
<feature type="region of interest" description="Disordered" evidence="1">
    <location>
        <begin position="1"/>
        <end position="59"/>
    </location>
</feature>
<dbReference type="Gene3D" id="1.20.5.170">
    <property type="match status" value="1"/>
</dbReference>
<dbReference type="InterPro" id="IPR046347">
    <property type="entry name" value="bZIP_sf"/>
</dbReference>
<dbReference type="Pfam" id="PF07716">
    <property type="entry name" value="bZIP_2"/>
    <property type="match status" value="1"/>
</dbReference>
<gene>
    <name evidence="3" type="ORF">QVD17_33187</name>
</gene>
<comment type="caution">
    <text evidence="3">The sequence shown here is derived from an EMBL/GenBank/DDBJ whole genome shotgun (WGS) entry which is preliminary data.</text>
</comment>
<evidence type="ECO:0000259" key="2">
    <source>
        <dbReference type="SMART" id="SM00338"/>
    </source>
</evidence>